<keyword evidence="2" id="KW-0472">Membrane</keyword>
<dbReference type="InterPro" id="IPR007795">
    <property type="entry name" value="T7SS_EccB"/>
</dbReference>
<feature type="compositionally biased region" description="Low complexity" evidence="1">
    <location>
        <begin position="474"/>
        <end position="485"/>
    </location>
</feature>
<dbReference type="NCBIfam" id="TIGR03919">
    <property type="entry name" value="T7SS_EccB"/>
    <property type="match status" value="1"/>
</dbReference>
<dbReference type="Pfam" id="PF05108">
    <property type="entry name" value="T7SS_ESX1_EccB"/>
    <property type="match status" value="1"/>
</dbReference>
<keyword evidence="2" id="KW-1133">Transmembrane helix</keyword>
<dbReference type="Gene3D" id="3.30.2390.20">
    <property type="entry name" value="Type VII secretion system EccB, repeat 1 domain"/>
    <property type="match status" value="1"/>
</dbReference>
<dbReference type="RefSeq" id="WP_033253964.1">
    <property type="nucleotide sequence ID" value="NZ_BSRX01000044.1"/>
</dbReference>
<evidence type="ECO:0000313" key="3">
    <source>
        <dbReference type="EMBL" id="GLW57874.1"/>
    </source>
</evidence>
<dbReference type="AlphaFoldDB" id="A0A9W6PN24"/>
<evidence type="ECO:0000313" key="4">
    <source>
        <dbReference type="Proteomes" id="UP001165143"/>
    </source>
</evidence>
<evidence type="ECO:0000256" key="1">
    <source>
        <dbReference type="SAM" id="MobiDB-lite"/>
    </source>
</evidence>
<name>A0A9W6PN24_9ACTN</name>
<protein>
    <submittedName>
        <fullName evidence="3">Type VII secretion protein EccB</fullName>
    </submittedName>
</protein>
<proteinExistence type="predicted"/>
<sequence length="530" mass="56339">MASRRDELNAYTFARKRMVGAFLQPGGGGNDEDAPRPLRAVLPSFVVAAVVVAGFGMWGVLKPSAPPNWDSGKFIIQGKSSTTRYVILMDGPNKEPTLHQVLNMSSARLVLSESATVQTVADNVLDKYPRRGATIGIPYAPDKLPSSGDARDPKTWSVCDKQGKDNLQSTVGQSVFIAAGEDKKKLAAPDKLLNENEMLLVQEPPLDGGHADGSVYMVDSKGVKHALGKRDMTDKDRRNLLSALSGPDARPQQVTKEWLATLASGEPVSFPRIDSFRTTGKSGNSQLALSKPEQKRVGRLLTFKDAYYVVGAQQLYQVTQFQAELMRADPLLQDAYPDGSAPSIDEVGAGDISKLDAEITKQLMDEAGNLPTRKQQAVNVGDKGNRTVVCSTFDGADEKGNIKRSVWAHTEYPAQVTSGSVSAHVTPGHGLLYRAVEGETLGADGQSASGSDFLITDSGLRYSLPANGDGGSSGSASPAPEGGKANSTNEAQARLGFKDILPPKVPLAWSKLVPAGPVLNTNSALQAQNA</sequence>
<feature type="transmembrane region" description="Helical" evidence="2">
    <location>
        <begin position="40"/>
        <end position="61"/>
    </location>
</feature>
<accession>A0A9W6PN24</accession>
<dbReference type="EMBL" id="BSRX01000044">
    <property type="protein sequence ID" value="GLW57874.1"/>
    <property type="molecule type" value="Genomic_DNA"/>
</dbReference>
<keyword evidence="2" id="KW-0812">Transmembrane</keyword>
<reference evidence="3" key="1">
    <citation type="submission" date="2023-02" db="EMBL/GenBank/DDBJ databases">
        <title>Kitasatospora phosalacinea NBRC 14362.</title>
        <authorList>
            <person name="Ichikawa N."/>
            <person name="Sato H."/>
            <person name="Tonouchi N."/>
        </authorList>
    </citation>
    <scope>NUCLEOTIDE SEQUENCE</scope>
    <source>
        <strain evidence="3">NBRC 14362</strain>
    </source>
</reference>
<feature type="region of interest" description="Disordered" evidence="1">
    <location>
        <begin position="465"/>
        <end position="495"/>
    </location>
</feature>
<dbReference type="OrthoDB" id="3847604at2"/>
<comment type="caution">
    <text evidence="3">The sequence shown here is derived from an EMBL/GenBank/DDBJ whole genome shotgun (WGS) entry which is preliminary data.</text>
</comment>
<gene>
    <name evidence="3" type="ORF">Kpho01_58850</name>
</gene>
<dbReference type="GO" id="GO:0005576">
    <property type="term" value="C:extracellular region"/>
    <property type="evidence" value="ECO:0007669"/>
    <property type="project" value="TreeGrafter"/>
</dbReference>
<dbReference type="PANTHER" id="PTHR40765:SF2">
    <property type="entry name" value="ESX-2 SECRETION SYSTEM ATPASE ECCB2"/>
    <property type="match status" value="1"/>
</dbReference>
<evidence type="ECO:0000256" key="2">
    <source>
        <dbReference type="SAM" id="Phobius"/>
    </source>
</evidence>
<dbReference type="PANTHER" id="PTHR40765">
    <property type="entry name" value="ESX-2 SECRETION SYSTEM ATPASE ECCB2"/>
    <property type="match status" value="1"/>
</dbReference>
<organism evidence="3 4">
    <name type="scientific">Kitasatospora phosalacinea</name>
    <dbReference type="NCBI Taxonomy" id="2065"/>
    <lineage>
        <taxon>Bacteria</taxon>
        <taxon>Bacillati</taxon>
        <taxon>Actinomycetota</taxon>
        <taxon>Actinomycetes</taxon>
        <taxon>Kitasatosporales</taxon>
        <taxon>Streptomycetaceae</taxon>
        <taxon>Kitasatospora</taxon>
    </lineage>
</organism>
<dbReference type="Proteomes" id="UP001165143">
    <property type="component" value="Unassembled WGS sequence"/>
</dbReference>
<dbReference type="InterPro" id="IPR044857">
    <property type="entry name" value="T7SS_EccB_R1"/>
</dbReference>